<dbReference type="Gene3D" id="3.40.50.12780">
    <property type="entry name" value="N-terminal domain of ligase-like"/>
    <property type="match status" value="1"/>
</dbReference>
<dbReference type="OrthoDB" id="9757559at2"/>
<feature type="domain" description="AMP-binding enzyme C-terminal" evidence="6">
    <location>
        <begin position="468"/>
        <end position="584"/>
    </location>
</feature>
<dbReference type="PANTHER" id="PTHR22754">
    <property type="entry name" value="DISCO-INTERACTING PROTEIN 2 DIP2 -RELATED"/>
    <property type="match status" value="1"/>
</dbReference>
<evidence type="ECO:0000259" key="5">
    <source>
        <dbReference type="Pfam" id="PF00501"/>
    </source>
</evidence>
<dbReference type="GO" id="GO:0016874">
    <property type="term" value="F:ligase activity"/>
    <property type="evidence" value="ECO:0007669"/>
    <property type="project" value="UniProtKB-KW"/>
</dbReference>
<dbReference type="GO" id="GO:0006633">
    <property type="term" value="P:fatty acid biosynthetic process"/>
    <property type="evidence" value="ECO:0007669"/>
    <property type="project" value="TreeGrafter"/>
</dbReference>
<dbReference type="EMBL" id="FZOL01000009">
    <property type="protein sequence ID" value="SNS50169.1"/>
    <property type="molecule type" value="Genomic_DNA"/>
</dbReference>
<evidence type="ECO:0000256" key="1">
    <source>
        <dbReference type="ARBA" id="ARBA00006432"/>
    </source>
</evidence>
<dbReference type="GO" id="GO:0071766">
    <property type="term" value="P:Actinobacterium-type cell wall biogenesis"/>
    <property type="evidence" value="ECO:0007669"/>
    <property type="project" value="UniProtKB-ARBA"/>
</dbReference>
<keyword evidence="3" id="KW-0276">Fatty acid metabolism</keyword>
<dbReference type="Proteomes" id="UP000198407">
    <property type="component" value="Unassembled WGS sequence"/>
</dbReference>
<organism evidence="7 8">
    <name type="scientific">Pseudomonas japonica</name>
    <dbReference type="NCBI Taxonomy" id="256466"/>
    <lineage>
        <taxon>Bacteria</taxon>
        <taxon>Pseudomonadati</taxon>
        <taxon>Pseudomonadota</taxon>
        <taxon>Gammaproteobacteria</taxon>
        <taxon>Pseudomonadales</taxon>
        <taxon>Pseudomonadaceae</taxon>
        <taxon>Pseudomonas</taxon>
    </lineage>
</organism>
<keyword evidence="8" id="KW-1185">Reference proteome</keyword>
<dbReference type="PROSITE" id="PS00455">
    <property type="entry name" value="AMP_BINDING"/>
    <property type="match status" value="1"/>
</dbReference>
<dbReference type="PANTHER" id="PTHR22754:SF32">
    <property type="entry name" value="DISCO-INTERACTING PROTEIN 2"/>
    <property type="match status" value="1"/>
</dbReference>
<evidence type="ECO:0000259" key="6">
    <source>
        <dbReference type="Pfam" id="PF23024"/>
    </source>
</evidence>
<dbReference type="FunFam" id="3.40.50.12780:FF:000013">
    <property type="entry name" value="Long-chain-fatty-acid--AMP ligase FadD32"/>
    <property type="match status" value="1"/>
</dbReference>
<dbReference type="InterPro" id="IPR020845">
    <property type="entry name" value="AMP-binding_CS"/>
</dbReference>
<dbReference type="CDD" id="cd05931">
    <property type="entry name" value="FAAL"/>
    <property type="match status" value="1"/>
</dbReference>
<feature type="domain" description="AMP-dependent synthetase/ligase" evidence="5">
    <location>
        <begin position="29"/>
        <end position="422"/>
    </location>
</feature>
<keyword evidence="2 7" id="KW-0436">Ligase</keyword>
<sequence>MFDKTGLTPQELLTASGQLAIHDCLALRARLHPHKVLFTLLDDDGEEQQRLTYGELFGRVGAIARQLREHSAPGDRIALFFPQGLEFIASFLACLDSGRIAVPVNLPNRRRVERCLSILEDSGSRLLLVADSEREALGQAFAGSFAAQLPMLAPTPASAADMPWVRPDDSDPQRIAFLQYTSGSTSAPKGVMVSHGNISANLRMMRDAWALDQDCDFVTWQPHHHDMGLILGQLLPIMLGNHTVIMAPSTFVRQPLLWLQAIARYKARLAGGPNFAYNLAVERYDAQRLAGLDLSHWTHALNGADVVRSVSLTRFAECYGAHGFAASSFLPCYGLAEATLFVAGGPHGQPVRTLLADAGVLAAEHRLALPSGAEQVQELVGCGEPSWEVRIATVDPTSLQRCAPGRIGEIWLRGPAIAQGYWRNDEATATAFHARIADDPGHTWLRTGDLGFVEEQDRQLYVCGRLKDLIICEGRNLHPEDIEHRVLEALREVRAQSCAVFSHDNEQQRQLIVAAIELNRELKRWLQDDPRQLKALVRGAVADSHGITLNRIVFVLPTSIHKTTSGKIQRGRMRQLYLSGELELVDGAE</sequence>
<dbReference type="AlphaFoldDB" id="A0A239EZW2"/>
<dbReference type="STRING" id="1215104.GCA_000730585_00602"/>
<name>A0A239EZW2_9PSED</name>
<dbReference type="InterPro" id="IPR000873">
    <property type="entry name" value="AMP-dep_synth/lig_dom"/>
</dbReference>
<dbReference type="GO" id="GO:0070566">
    <property type="term" value="F:adenylyltransferase activity"/>
    <property type="evidence" value="ECO:0007669"/>
    <property type="project" value="TreeGrafter"/>
</dbReference>
<dbReference type="SUPFAM" id="SSF56801">
    <property type="entry name" value="Acetyl-CoA synthetase-like"/>
    <property type="match status" value="1"/>
</dbReference>
<dbReference type="RefSeq" id="WP_042129462.1">
    <property type="nucleotide sequence ID" value="NZ_FZOL01000009.1"/>
</dbReference>
<evidence type="ECO:0000256" key="4">
    <source>
        <dbReference type="ARBA" id="ARBA00023098"/>
    </source>
</evidence>
<evidence type="ECO:0000256" key="2">
    <source>
        <dbReference type="ARBA" id="ARBA00022598"/>
    </source>
</evidence>
<keyword evidence="4" id="KW-0443">Lipid metabolism</keyword>
<dbReference type="InterPro" id="IPR045851">
    <property type="entry name" value="AMP-bd_C_sf"/>
</dbReference>
<reference evidence="8" key="1">
    <citation type="submission" date="2017-06" db="EMBL/GenBank/DDBJ databases">
        <authorList>
            <person name="Varghese N."/>
            <person name="Submissions S."/>
        </authorList>
    </citation>
    <scope>NUCLEOTIDE SEQUENCE [LARGE SCALE GENOMIC DNA]</scope>
    <source>
        <strain evidence="8">DSM 22348</strain>
    </source>
</reference>
<dbReference type="InterPro" id="IPR040097">
    <property type="entry name" value="FAAL/FAAC"/>
</dbReference>
<evidence type="ECO:0000256" key="3">
    <source>
        <dbReference type="ARBA" id="ARBA00022832"/>
    </source>
</evidence>
<evidence type="ECO:0000313" key="7">
    <source>
        <dbReference type="EMBL" id="SNS50169.1"/>
    </source>
</evidence>
<comment type="similarity">
    <text evidence="1">Belongs to the ATP-dependent AMP-binding enzyme family.</text>
</comment>
<dbReference type="Pfam" id="PF23024">
    <property type="entry name" value="AMP-dom_DIP2-like"/>
    <property type="match status" value="1"/>
</dbReference>
<dbReference type="InterPro" id="IPR042099">
    <property type="entry name" value="ANL_N_sf"/>
</dbReference>
<dbReference type="InterPro" id="IPR025110">
    <property type="entry name" value="AMP-bd_C"/>
</dbReference>
<dbReference type="GO" id="GO:0005886">
    <property type="term" value="C:plasma membrane"/>
    <property type="evidence" value="ECO:0007669"/>
    <property type="project" value="TreeGrafter"/>
</dbReference>
<dbReference type="Gene3D" id="3.30.300.30">
    <property type="match status" value="1"/>
</dbReference>
<proteinExistence type="inferred from homology"/>
<evidence type="ECO:0000313" key="8">
    <source>
        <dbReference type="Proteomes" id="UP000198407"/>
    </source>
</evidence>
<gene>
    <name evidence="7" type="ORF">SAMN05444352_10948</name>
</gene>
<accession>A0A239EZW2</accession>
<dbReference type="Pfam" id="PF00501">
    <property type="entry name" value="AMP-binding"/>
    <property type="match status" value="1"/>
</dbReference>
<protein>
    <submittedName>
        <fullName evidence="7">Acyl-CoA synthetase (AMP-forming)/AMP-acid ligase II</fullName>
    </submittedName>
</protein>